<dbReference type="GO" id="GO:0016236">
    <property type="term" value="P:macroautophagy"/>
    <property type="evidence" value="ECO:0007669"/>
    <property type="project" value="TreeGrafter"/>
</dbReference>
<dbReference type="SMART" id="SM00554">
    <property type="entry name" value="FAS1"/>
    <property type="match status" value="2"/>
</dbReference>
<evidence type="ECO:0000313" key="2">
    <source>
        <dbReference type="EMBL" id="KAK2709362.1"/>
    </source>
</evidence>
<evidence type="ECO:0000313" key="3">
    <source>
        <dbReference type="Proteomes" id="UP001187531"/>
    </source>
</evidence>
<accession>A0AA88KYG6</accession>
<proteinExistence type="predicted"/>
<dbReference type="Proteomes" id="UP001187531">
    <property type="component" value="Unassembled WGS sequence"/>
</dbReference>
<dbReference type="InterPro" id="IPR000782">
    <property type="entry name" value="FAS1_domain"/>
</dbReference>
<dbReference type="Gene3D" id="2.30.180.10">
    <property type="entry name" value="FAS1 domain"/>
    <property type="match status" value="2"/>
</dbReference>
<dbReference type="SUPFAM" id="SSF82153">
    <property type="entry name" value="FAS1 domain"/>
    <property type="match status" value="2"/>
</dbReference>
<evidence type="ECO:0000259" key="1">
    <source>
        <dbReference type="PROSITE" id="PS50213"/>
    </source>
</evidence>
<dbReference type="PANTHER" id="PTHR10900:SF122">
    <property type="entry name" value="FAS1 DOMAIN-CONTAINING PROTEIN"/>
    <property type="match status" value="1"/>
</dbReference>
<protein>
    <recommendedName>
        <fullName evidence="1">FAS1 domain-containing protein</fullName>
    </recommendedName>
</protein>
<dbReference type="InterPro" id="IPR036378">
    <property type="entry name" value="FAS1_dom_sf"/>
</dbReference>
<dbReference type="InterPro" id="IPR050904">
    <property type="entry name" value="Adhesion/Biosynth-related"/>
</dbReference>
<gene>
    <name evidence="2" type="ORF">QYM36_013133</name>
</gene>
<dbReference type="PROSITE" id="PS50213">
    <property type="entry name" value="FAS1"/>
    <property type="match status" value="2"/>
</dbReference>
<feature type="domain" description="FAS1" evidence="1">
    <location>
        <begin position="574"/>
        <end position="713"/>
    </location>
</feature>
<name>A0AA88KYG6_ARTSF</name>
<feature type="domain" description="FAS1" evidence="1">
    <location>
        <begin position="420"/>
        <end position="569"/>
    </location>
</feature>
<dbReference type="AlphaFoldDB" id="A0AA88KYG6"/>
<sequence>MLLITLFLFCVVSCLKLNNKGWRPRLDGGFKRQQNEVSSPQLRTRDVNIIPNDCQERGDSGLYGSYNIPLIPVPPILSQPSIQRPSYYSKKRSCDLSKTHHSFGLPTIVYHYHQSQVPRSQSRDKPDELNILKKPDILYSKKDNPYYVRIPSQPLPFSSIIYHGRAHISNEVYENNRVSSSLNRVPARPHHNFILNGGPPSERNPGTNMFPFLNKNILDEREENLKFHNVNYGDKTAPPTYSAVQSFLDKTHSPMVRNVSNFNPPLVSTIPNPGYNPNSRRKVHIFNLCGHSPWNIMKGPNDHLESGLHEKIFCNNHATQNTNFENIANPNAFPSQNFPKNPMETKISEMQGVISELEVVTTWRPDSLNNFQGRGIVNVVALGGEAKNVVPFDSGIIVNIPENNVLTSETSQRPNNAILRTAFIARNVEDSKDERVQDLIQDLYSVNLKRMANMLFKLNQKKDVKLPKPITVFAPSNVAFRNLPLAVSTQMENDVDFLEEVLLYHIVPGHFGISSLNRSHSVSSLRGPPLLFALGNSDDEKVLVNGAYVKTAELTMGNNITVHVVDRVFYSVPTMSIESLLRRTEEYREFYNIFEQIRSITKQKKTSEDFYTVFLPSKTAMVEYIFRRAANVSEGLPFIQDLVDSHIVHGIHFVRSLENEQYLETLSPSKMVKVSILDGLEGADKLRINTNSAIIEADILATDGVIHLVDFLLFP</sequence>
<dbReference type="PANTHER" id="PTHR10900">
    <property type="entry name" value="PERIOSTIN-RELATED"/>
    <property type="match status" value="1"/>
</dbReference>
<keyword evidence="3" id="KW-1185">Reference proteome</keyword>
<dbReference type="EMBL" id="JAVRJZ010000017">
    <property type="protein sequence ID" value="KAK2709362.1"/>
    <property type="molecule type" value="Genomic_DNA"/>
</dbReference>
<comment type="caution">
    <text evidence="2">The sequence shown here is derived from an EMBL/GenBank/DDBJ whole genome shotgun (WGS) entry which is preliminary data.</text>
</comment>
<dbReference type="Pfam" id="PF02469">
    <property type="entry name" value="Fasciclin"/>
    <property type="match status" value="2"/>
</dbReference>
<reference evidence="2" key="1">
    <citation type="submission" date="2023-07" db="EMBL/GenBank/DDBJ databases">
        <title>Chromosome-level genome assembly of Artemia franciscana.</title>
        <authorList>
            <person name="Jo E."/>
        </authorList>
    </citation>
    <scope>NUCLEOTIDE SEQUENCE</scope>
    <source>
        <tissue evidence="2">Whole body</tissue>
    </source>
</reference>
<organism evidence="2 3">
    <name type="scientific">Artemia franciscana</name>
    <name type="common">Brine shrimp</name>
    <name type="synonym">Artemia sanfranciscana</name>
    <dbReference type="NCBI Taxonomy" id="6661"/>
    <lineage>
        <taxon>Eukaryota</taxon>
        <taxon>Metazoa</taxon>
        <taxon>Ecdysozoa</taxon>
        <taxon>Arthropoda</taxon>
        <taxon>Crustacea</taxon>
        <taxon>Branchiopoda</taxon>
        <taxon>Anostraca</taxon>
        <taxon>Artemiidae</taxon>
        <taxon>Artemia</taxon>
    </lineage>
</organism>
<dbReference type="GO" id="GO:0005615">
    <property type="term" value="C:extracellular space"/>
    <property type="evidence" value="ECO:0007669"/>
    <property type="project" value="TreeGrafter"/>
</dbReference>